<dbReference type="InterPro" id="IPR025665">
    <property type="entry name" value="Beta-barrel_OMP_2"/>
</dbReference>
<accession>A0A1N7MD97</accession>
<feature type="domain" description="Outer membrane protein beta-barrel" evidence="2">
    <location>
        <begin position="39"/>
        <end position="220"/>
    </location>
</feature>
<evidence type="ECO:0000313" key="4">
    <source>
        <dbReference type="Proteomes" id="UP000186917"/>
    </source>
</evidence>
<organism evidence="3 4">
    <name type="scientific">Filimonas lacunae</name>
    <dbReference type="NCBI Taxonomy" id="477680"/>
    <lineage>
        <taxon>Bacteria</taxon>
        <taxon>Pseudomonadati</taxon>
        <taxon>Bacteroidota</taxon>
        <taxon>Chitinophagia</taxon>
        <taxon>Chitinophagales</taxon>
        <taxon>Chitinophagaceae</taxon>
        <taxon>Filimonas</taxon>
    </lineage>
</organism>
<keyword evidence="4" id="KW-1185">Reference proteome</keyword>
<sequence length="246" mass="26785">MKKRMILMMAGIAGFTMVSNTYAQTTTTTTSSNTNPGGVYIRGGLSLANISTNGDGTTSSSNTLATFNAGFLGDLPLNDMFSLQAGLFLQGKGAKANQYLDDNNHNDNYVKASFRPYYLQVPVNFAVKVPLGTDSRIFIAAGPFVSMGLWGNTTVRTKVAGGAESVTKSDIKFESVDGNGQNDNNYDRFKRFEFGLNGAAGIEAGRMMLGVNYDWGLSKINQIYDNQNNDKNKYRTFSINLGYRLN</sequence>
<dbReference type="OrthoDB" id="1150878at2"/>
<evidence type="ECO:0000313" key="3">
    <source>
        <dbReference type="EMBL" id="SIS84010.1"/>
    </source>
</evidence>
<reference evidence="4" key="1">
    <citation type="submission" date="2017-01" db="EMBL/GenBank/DDBJ databases">
        <authorList>
            <person name="Varghese N."/>
            <person name="Submissions S."/>
        </authorList>
    </citation>
    <scope>NUCLEOTIDE SEQUENCE [LARGE SCALE GENOMIC DNA]</scope>
    <source>
        <strain evidence="4">DSM 21054</strain>
    </source>
</reference>
<name>A0A1N7MD97_9BACT</name>
<dbReference type="STRING" id="477680.SAMN05421788_1011529"/>
<dbReference type="EMBL" id="FTOR01000001">
    <property type="protein sequence ID" value="SIS84010.1"/>
    <property type="molecule type" value="Genomic_DNA"/>
</dbReference>
<evidence type="ECO:0000256" key="1">
    <source>
        <dbReference type="SAM" id="SignalP"/>
    </source>
</evidence>
<evidence type="ECO:0000259" key="2">
    <source>
        <dbReference type="Pfam" id="PF13568"/>
    </source>
</evidence>
<dbReference type="AlphaFoldDB" id="A0A1N7MD97"/>
<dbReference type="RefSeq" id="WP_096511386.1">
    <property type="nucleotide sequence ID" value="NZ_AP017422.1"/>
</dbReference>
<keyword evidence="1" id="KW-0732">Signal</keyword>
<gene>
    <name evidence="3" type="ORF">SAMN05421788_1011529</name>
</gene>
<feature type="chain" id="PRO_5012591336" evidence="1">
    <location>
        <begin position="24"/>
        <end position="246"/>
    </location>
</feature>
<proteinExistence type="predicted"/>
<protein>
    <submittedName>
        <fullName evidence="3">Outer membrane protein beta-barrel domain-containing protein</fullName>
    </submittedName>
</protein>
<dbReference type="Pfam" id="PF13568">
    <property type="entry name" value="OMP_b-brl_2"/>
    <property type="match status" value="1"/>
</dbReference>
<dbReference type="Proteomes" id="UP000186917">
    <property type="component" value="Unassembled WGS sequence"/>
</dbReference>
<feature type="signal peptide" evidence="1">
    <location>
        <begin position="1"/>
        <end position="23"/>
    </location>
</feature>